<keyword evidence="5 8" id="KW-0418">Kinase</keyword>
<evidence type="ECO:0000313" key="10">
    <source>
        <dbReference type="EMBL" id="WEL19188.1"/>
    </source>
</evidence>
<evidence type="ECO:0000256" key="4">
    <source>
        <dbReference type="ARBA" id="ARBA00022741"/>
    </source>
</evidence>
<accession>A0ABY8CD86</accession>
<gene>
    <name evidence="8 10" type="primary">tmk</name>
    <name evidence="10" type="ORF">SVXNc_0156</name>
</gene>
<dbReference type="InterPro" id="IPR027417">
    <property type="entry name" value="P-loop_NTPase"/>
</dbReference>
<evidence type="ECO:0000259" key="9">
    <source>
        <dbReference type="Pfam" id="PF02223"/>
    </source>
</evidence>
<sequence length="197" mass="22103">MKSESYPGTFIVIEGADGAGTTTQAKKLADHLDAHYTYEPSKSKIGVKVDELISTDDSSADTVALAFAADRMVHLEEEVIPKLEKGETVVCDRYYHSSLVYQPLMGEDFEWVKSLNRSAIKPDLTVVLDVSAEEGMERVEQRGKDGNVFEQLDFQQKVVVKYRELKQLEEPIEFVDASNSKEKVFNSVKVALEDHLL</sequence>
<feature type="domain" description="Thymidylate kinase-like" evidence="9">
    <location>
        <begin position="13"/>
        <end position="187"/>
    </location>
</feature>
<dbReference type="Gene3D" id="3.40.50.300">
    <property type="entry name" value="P-loop containing nucleotide triphosphate hydrolases"/>
    <property type="match status" value="1"/>
</dbReference>
<keyword evidence="2 8" id="KW-0808">Transferase</keyword>
<reference evidence="10 11" key="1">
    <citation type="submission" date="2022-09" db="EMBL/GenBank/DDBJ databases">
        <title>Xylan utilization by haloarchaea-nanohaloarchaea associations.</title>
        <authorList>
            <person name="Yakimov M."/>
        </authorList>
    </citation>
    <scope>NUCLEOTIDE SEQUENCE [LARGE SCALE GENOMIC DNA]</scope>
    <source>
        <strain evidence="10 11">SVXNc</strain>
    </source>
</reference>
<name>A0ABY8CD86_9ARCH</name>
<dbReference type="InterPro" id="IPR018095">
    <property type="entry name" value="Thymidylate_kin_CS"/>
</dbReference>
<dbReference type="Proteomes" id="UP001218034">
    <property type="component" value="Chromosome"/>
</dbReference>
<dbReference type="GeneID" id="90589591"/>
<proteinExistence type="inferred from homology"/>
<comment type="caution">
    <text evidence="8">Lacks conserved residue(s) required for the propagation of feature annotation.</text>
</comment>
<keyword evidence="4 8" id="KW-0547">Nucleotide-binding</keyword>
<dbReference type="InterPro" id="IPR018094">
    <property type="entry name" value="Thymidylate_kinase"/>
</dbReference>
<comment type="catalytic activity">
    <reaction evidence="7 8">
        <text>dTMP + ATP = dTDP + ADP</text>
        <dbReference type="Rhea" id="RHEA:13517"/>
        <dbReference type="ChEBI" id="CHEBI:30616"/>
        <dbReference type="ChEBI" id="CHEBI:58369"/>
        <dbReference type="ChEBI" id="CHEBI:63528"/>
        <dbReference type="ChEBI" id="CHEBI:456216"/>
        <dbReference type="EC" id="2.7.4.9"/>
    </reaction>
</comment>
<dbReference type="PANTHER" id="PTHR10344:SF4">
    <property type="entry name" value="UMP-CMP KINASE 2, MITOCHONDRIAL"/>
    <property type="match status" value="1"/>
</dbReference>
<dbReference type="NCBIfam" id="TIGR00041">
    <property type="entry name" value="DTMP_kinase"/>
    <property type="match status" value="1"/>
</dbReference>
<dbReference type="SUPFAM" id="SSF52540">
    <property type="entry name" value="P-loop containing nucleoside triphosphate hydrolases"/>
    <property type="match status" value="1"/>
</dbReference>
<dbReference type="InterPro" id="IPR039430">
    <property type="entry name" value="Thymidylate_kin-like_dom"/>
</dbReference>
<comment type="similarity">
    <text evidence="1 8">Belongs to the thymidylate kinase family.</text>
</comment>
<dbReference type="CDD" id="cd01672">
    <property type="entry name" value="TMPK"/>
    <property type="match status" value="1"/>
</dbReference>
<dbReference type="PANTHER" id="PTHR10344">
    <property type="entry name" value="THYMIDYLATE KINASE"/>
    <property type="match status" value="1"/>
</dbReference>
<dbReference type="GO" id="GO:0004798">
    <property type="term" value="F:dTMP kinase activity"/>
    <property type="evidence" value="ECO:0007669"/>
    <property type="project" value="UniProtKB-EC"/>
</dbReference>
<evidence type="ECO:0000256" key="1">
    <source>
        <dbReference type="ARBA" id="ARBA00009776"/>
    </source>
</evidence>
<dbReference type="EC" id="2.7.4.9" evidence="8"/>
<evidence type="ECO:0000256" key="8">
    <source>
        <dbReference type="HAMAP-Rule" id="MF_00165"/>
    </source>
</evidence>
<dbReference type="HAMAP" id="MF_00165">
    <property type="entry name" value="Thymidylate_kinase"/>
    <property type="match status" value="1"/>
</dbReference>
<dbReference type="EMBL" id="CP104395">
    <property type="protein sequence ID" value="WEL19188.1"/>
    <property type="molecule type" value="Genomic_DNA"/>
</dbReference>
<organism evidence="10 11">
    <name type="scientific">Candidatus Nanohalococcus occultus</name>
    <dbReference type="NCBI Taxonomy" id="2978047"/>
    <lineage>
        <taxon>Archaea</taxon>
        <taxon>Candidatus Nanohalarchaeota</taxon>
        <taxon>Candidatus Nanohalarchaeota incertae sedis</taxon>
        <taxon>Candidatus Nanohalococcus</taxon>
    </lineage>
</organism>
<evidence type="ECO:0000256" key="2">
    <source>
        <dbReference type="ARBA" id="ARBA00022679"/>
    </source>
</evidence>
<keyword evidence="3 8" id="KW-0545">Nucleotide biosynthesis</keyword>
<evidence type="ECO:0000256" key="7">
    <source>
        <dbReference type="ARBA" id="ARBA00048743"/>
    </source>
</evidence>
<dbReference type="Pfam" id="PF02223">
    <property type="entry name" value="Thymidylate_kin"/>
    <property type="match status" value="1"/>
</dbReference>
<keyword evidence="6 8" id="KW-0067">ATP-binding</keyword>
<dbReference type="RefSeq" id="WP_347722060.1">
    <property type="nucleotide sequence ID" value="NZ_CP104395.1"/>
</dbReference>
<evidence type="ECO:0000313" key="11">
    <source>
        <dbReference type="Proteomes" id="UP001218034"/>
    </source>
</evidence>
<evidence type="ECO:0000256" key="3">
    <source>
        <dbReference type="ARBA" id="ARBA00022727"/>
    </source>
</evidence>
<evidence type="ECO:0000256" key="5">
    <source>
        <dbReference type="ARBA" id="ARBA00022777"/>
    </source>
</evidence>
<keyword evidence="11" id="KW-1185">Reference proteome</keyword>
<protein>
    <recommendedName>
        <fullName evidence="8">Probable thymidylate kinase</fullName>
        <ecNumber evidence="8">2.7.4.9</ecNumber>
    </recommendedName>
    <alternativeName>
        <fullName evidence="8">dTMP kinase</fullName>
    </alternativeName>
</protein>
<dbReference type="PROSITE" id="PS01331">
    <property type="entry name" value="THYMIDYLATE_KINASE"/>
    <property type="match status" value="1"/>
</dbReference>
<evidence type="ECO:0000256" key="6">
    <source>
        <dbReference type="ARBA" id="ARBA00022840"/>
    </source>
</evidence>